<dbReference type="EMBL" id="LR796642">
    <property type="protein sequence ID" value="CAB4156337.1"/>
    <property type="molecule type" value="Genomic_DNA"/>
</dbReference>
<organism evidence="1">
    <name type="scientific">uncultured Caudovirales phage</name>
    <dbReference type="NCBI Taxonomy" id="2100421"/>
    <lineage>
        <taxon>Viruses</taxon>
        <taxon>Duplodnaviria</taxon>
        <taxon>Heunggongvirae</taxon>
        <taxon>Uroviricota</taxon>
        <taxon>Caudoviricetes</taxon>
        <taxon>Peduoviridae</taxon>
        <taxon>Maltschvirus</taxon>
        <taxon>Maltschvirus maltsch</taxon>
    </lineage>
</organism>
<proteinExistence type="predicted"/>
<evidence type="ECO:0000313" key="1">
    <source>
        <dbReference type="EMBL" id="CAB4156337.1"/>
    </source>
</evidence>
<accession>A0A6J5NC17</accession>
<reference evidence="1" key="1">
    <citation type="submission" date="2020-04" db="EMBL/GenBank/DDBJ databases">
        <authorList>
            <person name="Chiriac C."/>
            <person name="Salcher M."/>
            <person name="Ghai R."/>
            <person name="Kavagutti S V."/>
        </authorList>
    </citation>
    <scope>NUCLEOTIDE SEQUENCE</scope>
</reference>
<gene>
    <name evidence="1" type="ORF">UFOVP661_47</name>
</gene>
<name>A0A6J5NC17_9CAUD</name>
<protein>
    <submittedName>
        <fullName evidence="1">Uncharacterized protein</fullName>
    </submittedName>
</protein>
<sequence length="74" mass="8195">MERVLASATVDTVIPSAPLILGFYRVEVWGQPPHDVRRVYKIYAKDETRAAQEGIGRFVNEMEALPIPGDGPPC</sequence>